<sequence>MRKINNPSANAPSSAKTHIFFPDKMFLQSSYFNRYLLKTQFTALLVSISFGLTSCKTETSITTRPATPPAKVAAIPTDPQPAQPALDMGNKVEKKSLKAASWSMLPGWQHENLIPAWNTFIQSCKSLERRPSWQEVCAQATTLRPTSERAIRNFVENHFAPYQVTNPDGTTTGLATGYYEPLLKGSRKYSSRFRYPIYSAPDNLLTIELKDTQSGAGQTSLRGRLQGRKIIPYYTRAEIENNRNLLKGKELLWVEDEVELFFLQIQGSGRVVLEDGKTVKIGFADHNGYPYRSIGKILIDRGELPAWKVSMQAIKQWGRQNPAKLKPLLQQNARYIFFRELPPDLTGPVGALGVPLTAGRSLAIDPESVPLGAPVYLSTTWPNTAQPLNRLMIAQDTGSAIKGGVRADFFWGHSPEAQVQAGKMKQQAQMWVLLPKQYRE</sequence>
<proteinExistence type="predicted"/>
<dbReference type="EC" id="4.2.2.n1" evidence="2"/>
<dbReference type="CDD" id="cd14668">
    <property type="entry name" value="mlta_B"/>
    <property type="match status" value="1"/>
</dbReference>
<dbReference type="Pfam" id="PF06725">
    <property type="entry name" value="3D"/>
    <property type="match status" value="1"/>
</dbReference>
<evidence type="ECO:0000313" key="7">
    <source>
        <dbReference type="EMBL" id="CAD85421.1"/>
    </source>
</evidence>
<keyword evidence="7" id="KW-0812">Transmembrane</keyword>
<dbReference type="GO" id="GO:0009254">
    <property type="term" value="P:peptidoglycan turnover"/>
    <property type="evidence" value="ECO:0007669"/>
    <property type="project" value="InterPro"/>
</dbReference>
<dbReference type="GO" id="GO:0019867">
    <property type="term" value="C:outer membrane"/>
    <property type="evidence" value="ECO:0007669"/>
    <property type="project" value="InterPro"/>
</dbReference>
<dbReference type="PANTHER" id="PTHR30124">
    <property type="entry name" value="MEMBRANE-BOUND LYTIC MUREIN TRANSGLYCOSYLASE A"/>
    <property type="match status" value="1"/>
</dbReference>
<protein>
    <recommendedName>
        <fullName evidence="2">peptidoglycan lytic exotransglycosylase</fullName>
        <ecNumber evidence="2">4.2.2.n1</ecNumber>
    </recommendedName>
    <alternativeName>
        <fullName evidence="5">Murein hydrolase A</fullName>
    </alternativeName>
</protein>
<name>Q81ZZ6_NITEU</name>
<dbReference type="HOGENOM" id="CLU_037751_0_0_4"/>
<evidence type="ECO:0000259" key="6">
    <source>
        <dbReference type="SMART" id="SM00925"/>
    </source>
</evidence>
<dbReference type="SMART" id="SM00925">
    <property type="entry name" value="MltA"/>
    <property type="match status" value="1"/>
</dbReference>
<dbReference type="CDD" id="cd14485">
    <property type="entry name" value="mltA_like_LT_A"/>
    <property type="match status" value="1"/>
</dbReference>
<dbReference type="EMBL" id="AL954747">
    <property type="protein sequence ID" value="CAD85421.1"/>
    <property type="molecule type" value="Genomic_DNA"/>
</dbReference>
<organism evidence="7 8">
    <name type="scientific">Nitrosomonas europaea (strain ATCC 19718 / CIP 103999 / KCTC 2705 / NBRC 14298)</name>
    <dbReference type="NCBI Taxonomy" id="228410"/>
    <lineage>
        <taxon>Bacteria</taxon>
        <taxon>Pseudomonadati</taxon>
        <taxon>Pseudomonadota</taxon>
        <taxon>Betaproteobacteria</taxon>
        <taxon>Nitrosomonadales</taxon>
        <taxon>Nitrosomonadaceae</taxon>
        <taxon>Nitrosomonas</taxon>
    </lineage>
</organism>
<dbReference type="Gene3D" id="2.40.40.10">
    <property type="entry name" value="RlpA-like domain"/>
    <property type="match status" value="1"/>
</dbReference>
<comment type="catalytic activity">
    <reaction evidence="1">
        <text>Exolytic cleavage of the (1-&gt;4)-beta-glycosidic linkage between N-acetylmuramic acid (MurNAc) and N-acetylglucosamine (GlcNAc) residues in peptidoglycan, from either the reducing or the non-reducing ends of the peptidoglycan chains, with concomitant formation of a 1,6-anhydrobond in the MurNAc residue.</text>
        <dbReference type="EC" id="4.2.2.n1"/>
    </reaction>
</comment>
<feature type="domain" description="Lytic transglycosylase MltA" evidence="6">
    <location>
        <begin position="182"/>
        <end position="339"/>
    </location>
</feature>
<dbReference type="InterPro" id="IPR036908">
    <property type="entry name" value="RlpA-like_sf"/>
</dbReference>
<dbReference type="AlphaFoldDB" id="Q81ZZ6"/>
<dbReference type="Gene3D" id="2.40.240.50">
    <property type="entry name" value="Barwin-like endoglucanases"/>
    <property type="match status" value="1"/>
</dbReference>
<evidence type="ECO:0000256" key="3">
    <source>
        <dbReference type="ARBA" id="ARBA00023239"/>
    </source>
</evidence>
<dbReference type="KEGG" id="neu:NE1510"/>
<keyword evidence="4" id="KW-0961">Cell wall biogenesis/degradation</keyword>
<evidence type="ECO:0000256" key="2">
    <source>
        <dbReference type="ARBA" id="ARBA00012587"/>
    </source>
</evidence>
<dbReference type="eggNOG" id="COG2821">
    <property type="taxonomic scope" value="Bacteria"/>
</dbReference>
<keyword evidence="7" id="KW-0472">Membrane</keyword>
<dbReference type="Proteomes" id="UP000001416">
    <property type="component" value="Chromosome"/>
</dbReference>
<dbReference type="GO" id="GO:0004553">
    <property type="term" value="F:hydrolase activity, hydrolyzing O-glycosyl compounds"/>
    <property type="evidence" value="ECO:0007669"/>
    <property type="project" value="InterPro"/>
</dbReference>
<evidence type="ECO:0000256" key="4">
    <source>
        <dbReference type="ARBA" id="ARBA00023316"/>
    </source>
</evidence>
<evidence type="ECO:0000313" key="8">
    <source>
        <dbReference type="Proteomes" id="UP000001416"/>
    </source>
</evidence>
<dbReference type="PhylomeDB" id="Q81ZZ6"/>
<dbReference type="GeneID" id="87104685"/>
<keyword evidence="7" id="KW-0378">Hydrolase</keyword>
<dbReference type="GO" id="GO:0071555">
    <property type="term" value="P:cell wall organization"/>
    <property type="evidence" value="ECO:0007669"/>
    <property type="project" value="UniProtKB-KW"/>
</dbReference>
<dbReference type="InterPro" id="IPR026044">
    <property type="entry name" value="MltA"/>
</dbReference>
<dbReference type="PIRSF" id="PIRSF019422">
    <property type="entry name" value="MltA"/>
    <property type="match status" value="1"/>
</dbReference>
<dbReference type="STRING" id="228410.NE1510"/>
<dbReference type="Pfam" id="PF03562">
    <property type="entry name" value="MltA"/>
    <property type="match status" value="1"/>
</dbReference>
<dbReference type="RefSeq" id="WP_011112078.1">
    <property type="nucleotide sequence ID" value="NC_004757.1"/>
</dbReference>
<gene>
    <name evidence="7" type="ordered locus">NE1510</name>
</gene>
<keyword evidence="7" id="KW-0326">Glycosidase</keyword>
<dbReference type="SUPFAM" id="SSF50685">
    <property type="entry name" value="Barwin-like endoglucanases"/>
    <property type="match status" value="1"/>
</dbReference>
<evidence type="ECO:0000256" key="5">
    <source>
        <dbReference type="ARBA" id="ARBA00030918"/>
    </source>
</evidence>
<dbReference type="GO" id="GO:0008933">
    <property type="term" value="F:peptidoglycan lytic transglycosylase activity"/>
    <property type="evidence" value="ECO:0007669"/>
    <property type="project" value="TreeGrafter"/>
</dbReference>
<evidence type="ECO:0000256" key="1">
    <source>
        <dbReference type="ARBA" id="ARBA00001420"/>
    </source>
</evidence>
<keyword evidence="8" id="KW-1185">Reference proteome</keyword>
<keyword evidence="3" id="KW-0456">Lyase</keyword>
<dbReference type="CAZy" id="GH102">
    <property type="family name" value="Glycoside Hydrolase Family 102"/>
</dbReference>
<dbReference type="InterPro" id="IPR005300">
    <property type="entry name" value="MltA_B"/>
</dbReference>
<dbReference type="GO" id="GO:0009253">
    <property type="term" value="P:peptidoglycan catabolic process"/>
    <property type="evidence" value="ECO:0007669"/>
    <property type="project" value="TreeGrafter"/>
</dbReference>
<dbReference type="InterPro" id="IPR010611">
    <property type="entry name" value="3D_dom"/>
</dbReference>
<reference evidence="7 8" key="1">
    <citation type="journal article" date="2003" name="J. Bacteriol.">
        <title>Complete genome sequence of the ammonia-oxidizing bacterium and obligate chemolithoautotroph Nitrosomonas europaea.</title>
        <authorList>
            <person name="Chain P."/>
            <person name="Lamerdin J."/>
            <person name="Larimer F."/>
            <person name="Regala W."/>
            <person name="Land M."/>
            <person name="Hauser L."/>
            <person name="Hooper A."/>
            <person name="Klotz M."/>
            <person name="Norton J."/>
            <person name="Sayavedra-Soto L."/>
            <person name="Arciero D."/>
            <person name="Hommes N."/>
            <person name="Whittaker M."/>
            <person name="Arp D."/>
        </authorList>
    </citation>
    <scope>NUCLEOTIDE SEQUENCE [LARGE SCALE GENOMIC DNA]</scope>
    <source>
        <strain evidence="8">ATCC 19718 / CIP 103999 / KCTC 2705 / NBRC 14298</strain>
    </source>
</reference>
<dbReference type="PANTHER" id="PTHR30124:SF0">
    <property type="entry name" value="MEMBRANE-BOUND LYTIC MUREIN TRANSGLYCOSYLASE A"/>
    <property type="match status" value="1"/>
</dbReference>
<accession>Q81ZZ6</accession>